<evidence type="ECO:0000313" key="2">
    <source>
        <dbReference type="Proteomes" id="UP000007993"/>
    </source>
</evidence>
<protein>
    <submittedName>
        <fullName evidence="1">Uncharacterized protein</fullName>
    </submittedName>
</protein>
<proteinExistence type="predicted"/>
<dbReference type="EMBL" id="AMCW01000055">
    <property type="protein sequence ID" value="EKK02576.1"/>
    <property type="molecule type" value="Genomic_DNA"/>
</dbReference>
<sequence length="77" mass="8211">MEAATADLITEEAAEVSTTTIAPAAAKAHGTFHDCEPPSFSKLMAGGRYGSDIHQAIRIKNRSDTAATHRQTITTIR</sequence>
<dbReference type="Proteomes" id="UP000007993">
    <property type="component" value="Unassembled WGS sequence"/>
</dbReference>
<gene>
    <name evidence="1" type="ORF">RBSH_02211</name>
</gene>
<comment type="caution">
    <text evidence="1">The sequence shown here is derived from an EMBL/GenBank/DDBJ whole genome shotgun (WGS) entry which is preliminary data.</text>
</comment>
<organism evidence="1 2">
    <name type="scientific">Rhodopirellula baltica SH28</name>
    <dbReference type="NCBI Taxonomy" id="993517"/>
    <lineage>
        <taxon>Bacteria</taxon>
        <taxon>Pseudomonadati</taxon>
        <taxon>Planctomycetota</taxon>
        <taxon>Planctomycetia</taxon>
        <taxon>Pirellulales</taxon>
        <taxon>Pirellulaceae</taxon>
        <taxon>Rhodopirellula</taxon>
    </lineage>
</organism>
<dbReference type="AlphaFoldDB" id="K5E9T7"/>
<reference evidence="1 2" key="1">
    <citation type="journal article" date="2013" name="Mar. Genomics">
        <title>Expression of sulfatases in Rhodopirellula baltica and the diversity of sulfatases in the genus Rhodopirellula.</title>
        <authorList>
            <person name="Wegner C.E."/>
            <person name="Richter-Heitmann T."/>
            <person name="Klindworth A."/>
            <person name="Klockow C."/>
            <person name="Richter M."/>
            <person name="Achstetter T."/>
            <person name="Glockner F.O."/>
            <person name="Harder J."/>
        </authorList>
    </citation>
    <scope>NUCLEOTIDE SEQUENCE [LARGE SCALE GENOMIC DNA]</scope>
    <source>
        <strain evidence="1 2">SH28</strain>
    </source>
</reference>
<accession>K5E9T7</accession>
<name>K5E9T7_RHOBT</name>
<dbReference type="PATRIC" id="fig|993517.3.peg.2396"/>
<evidence type="ECO:0000313" key="1">
    <source>
        <dbReference type="EMBL" id="EKK02576.1"/>
    </source>
</evidence>